<dbReference type="InterPro" id="IPR008672">
    <property type="entry name" value="Mad1"/>
</dbReference>
<evidence type="ECO:0000256" key="4">
    <source>
        <dbReference type="ARBA" id="ARBA00022618"/>
    </source>
</evidence>
<keyword evidence="11" id="KW-1185">Reference proteome</keyword>
<evidence type="ECO:0000256" key="5">
    <source>
        <dbReference type="ARBA" id="ARBA00022776"/>
    </source>
</evidence>
<gene>
    <name evidence="10" type="ORF">WICMUC_004106</name>
</gene>
<dbReference type="GO" id="GO:0000776">
    <property type="term" value="C:kinetochore"/>
    <property type="evidence" value="ECO:0007669"/>
    <property type="project" value="TreeGrafter"/>
</dbReference>
<dbReference type="Gene3D" id="3.30.457.60">
    <property type="match status" value="1"/>
</dbReference>
<feature type="coiled-coil region" evidence="9">
    <location>
        <begin position="41"/>
        <end position="93"/>
    </location>
</feature>
<feature type="coiled-coil region" evidence="9">
    <location>
        <begin position="265"/>
        <end position="292"/>
    </location>
</feature>
<sequence length="668" mass="78023">MDSSPFIEKPVYEKTLNPLSSPLKILNPSGKNIESDIAPSNNTLKIELNSLKYHIKQLKDQIDLNKLESESKVNDLLKKLERKSQEYDEISSNNLYLYNQNNELNSKIKHLEDSARLKDSQENETITSLRSQVETFKNSLEELSIKARSTSFDLQQANTKHELKNGELKELISKLNHTIETKDSQIQSLIKYNEERNREAGVFDQHPVSNKYNEEEVNLIKNQLSDQINYIKELEGKNLQQAESIKYLNLNKQNSEFLKQENLDLSKKLNKITELNDLNNELQLKNLEMNKELSVFKLYLGDSGIEESLKLLKTIKDDYCLLEKNFNNLTQDYKDLSSTYNELCISNGNLSKEHSKISTNFENISKLLKELEIQRDLAFEESQILRSQLSELTDELNVNQDDKDKYIKSLENLIDDYKSKLEKVDLPPKKRLREDDESKDFDEDTTRKLQSSVNNLREEIFEVKNKLAKSTNENILLLKKLENFESLKREEKTYRVLQLRNNPLLNDQFVQKKKLDLLEEENKGLKSSFETSQMIPKAVYERQKFENDQLNEQIARLSKKTNRLKEIFQAKSLEVIEAIHKVLGYKIEFLSSTKLKIFSSIENRHFLTLDLEKNTLKVSSSSRYDNQNDDHFSTSCNDLINFWIKEKNDISCFFAALTLELYEKSHSG</sequence>
<dbReference type="GO" id="GO:0007094">
    <property type="term" value="P:mitotic spindle assembly checkpoint signaling"/>
    <property type="evidence" value="ECO:0007669"/>
    <property type="project" value="InterPro"/>
</dbReference>
<evidence type="ECO:0000256" key="2">
    <source>
        <dbReference type="ARBA" id="ARBA00008029"/>
    </source>
</evidence>
<evidence type="ECO:0000256" key="8">
    <source>
        <dbReference type="ARBA" id="ARBA00032890"/>
    </source>
</evidence>
<proteinExistence type="inferred from homology"/>
<comment type="subcellular location">
    <subcellularLocation>
        <location evidence="1">Nucleus</location>
    </subcellularLocation>
</comment>
<feature type="coiled-coil region" evidence="9">
    <location>
        <begin position="126"/>
        <end position="174"/>
    </location>
</feature>
<name>A0A9P8PJJ6_9ASCO</name>
<dbReference type="Proteomes" id="UP000769528">
    <property type="component" value="Unassembled WGS sequence"/>
</dbReference>
<dbReference type="PANTHER" id="PTHR23168">
    <property type="entry name" value="MITOTIC SPINDLE ASSEMBLY CHECKPOINT PROTEIN MAD1 MITOTIC ARREST DEFICIENT-LIKE PROTEIN 1"/>
    <property type="match status" value="1"/>
</dbReference>
<keyword evidence="9" id="KW-0175">Coiled coil</keyword>
<dbReference type="GO" id="GO:0051315">
    <property type="term" value="P:attachment of mitotic spindle microtubules to kinetochore"/>
    <property type="evidence" value="ECO:0007669"/>
    <property type="project" value="TreeGrafter"/>
</dbReference>
<dbReference type="PANTHER" id="PTHR23168:SF0">
    <property type="entry name" value="MITOTIC SPINDLE ASSEMBLY CHECKPOINT PROTEIN MAD1"/>
    <property type="match status" value="1"/>
</dbReference>
<reference evidence="10" key="1">
    <citation type="journal article" date="2021" name="Open Biol.">
        <title>Shared evolutionary footprints suggest mitochondrial oxidative damage underlies multiple complex I losses in fungi.</title>
        <authorList>
            <person name="Schikora-Tamarit M.A."/>
            <person name="Marcet-Houben M."/>
            <person name="Nosek J."/>
            <person name="Gabaldon T."/>
        </authorList>
    </citation>
    <scope>NUCLEOTIDE SEQUENCE</scope>
    <source>
        <strain evidence="10">CBS6341</strain>
    </source>
</reference>
<dbReference type="OrthoDB" id="331602at2759"/>
<evidence type="ECO:0000256" key="7">
    <source>
        <dbReference type="ARBA" id="ARBA00023306"/>
    </source>
</evidence>
<accession>A0A9P8PJJ6</accession>
<evidence type="ECO:0000256" key="3">
    <source>
        <dbReference type="ARBA" id="ARBA00022019"/>
    </source>
</evidence>
<dbReference type="AlphaFoldDB" id="A0A9P8PJJ6"/>
<evidence type="ECO:0000256" key="6">
    <source>
        <dbReference type="ARBA" id="ARBA00023242"/>
    </source>
</evidence>
<evidence type="ECO:0000256" key="1">
    <source>
        <dbReference type="ARBA" id="ARBA00004123"/>
    </source>
</evidence>
<organism evidence="10 11">
    <name type="scientific">Wickerhamomyces mucosus</name>
    <dbReference type="NCBI Taxonomy" id="1378264"/>
    <lineage>
        <taxon>Eukaryota</taxon>
        <taxon>Fungi</taxon>
        <taxon>Dikarya</taxon>
        <taxon>Ascomycota</taxon>
        <taxon>Saccharomycotina</taxon>
        <taxon>Saccharomycetes</taxon>
        <taxon>Phaffomycetales</taxon>
        <taxon>Wickerhamomycetaceae</taxon>
        <taxon>Wickerhamomyces</taxon>
    </lineage>
</organism>
<comment type="similarity">
    <text evidence="2">Belongs to the MAD1 family.</text>
</comment>
<feature type="coiled-coil region" evidence="9">
    <location>
        <begin position="446"/>
        <end position="473"/>
    </location>
</feature>
<evidence type="ECO:0000313" key="11">
    <source>
        <dbReference type="Proteomes" id="UP000769528"/>
    </source>
</evidence>
<keyword evidence="5" id="KW-0498">Mitosis</keyword>
<dbReference type="GO" id="GO:0005635">
    <property type="term" value="C:nuclear envelope"/>
    <property type="evidence" value="ECO:0007669"/>
    <property type="project" value="TreeGrafter"/>
</dbReference>
<evidence type="ECO:0000313" key="10">
    <source>
        <dbReference type="EMBL" id="KAH3672700.1"/>
    </source>
</evidence>
<protein>
    <recommendedName>
        <fullName evidence="3">Spindle assembly checkpoint component MAD1</fullName>
    </recommendedName>
    <alternativeName>
        <fullName evidence="8">Mitotic arrest deficient protein 1</fullName>
    </alternativeName>
</protein>
<keyword evidence="7" id="KW-0131">Cell cycle</keyword>
<keyword evidence="6" id="KW-0539">Nucleus</keyword>
<feature type="coiled-coil region" evidence="9">
    <location>
        <begin position="540"/>
        <end position="567"/>
    </location>
</feature>
<dbReference type="EMBL" id="JAEUBF010001113">
    <property type="protein sequence ID" value="KAH3672700.1"/>
    <property type="molecule type" value="Genomic_DNA"/>
</dbReference>
<comment type="caution">
    <text evidence="10">The sequence shown here is derived from an EMBL/GenBank/DDBJ whole genome shotgun (WGS) entry which is preliminary data.</text>
</comment>
<dbReference type="GO" id="GO:0051301">
    <property type="term" value="P:cell division"/>
    <property type="evidence" value="ECO:0007669"/>
    <property type="project" value="UniProtKB-KW"/>
</dbReference>
<reference evidence="10" key="2">
    <citation type="submission" date="2021-01" db="EMBL/GenBank/DDBJ databases">
        <authorList>
            <person name="Schikora-Tamarit M.A."/>
        </authorList>
    </citation>
    <scope>NUCLEOTIDE SEQUENCE</scope>
    <source>
        <strain evidence="10">CBS6341</strain>
    </source>
</reference>
<dbReference type="Pfam" id="PF05557">
    <property type="entry name" value="MAD"/>
    <property type="match status" value="1"/>
</dbReference>
<evidence type="ECO:0000256" key="9">
    <source>
        <dbReference type="SAM" id="Coils"/>
    </source>
</evidence>
<keyword evidence="4" id="KW-0132">Cell division</keyword>
<dbReference type="GO" id="GO:0072686">
    <property type="term" value="C:mitotic spindle"/>
    <property type="evidence" value="ECO:0007669"/>
    <property type="project" value="TreeGrafter"/>
</dbReference>